<dbReference type="GO" id="GO:0046512">
    <property type="term" value="P:sphingosine biosynthetic process"/>
    <property type="evidence" value="ECO:0007669"/>
    <property type="project" value="TreeGrafter"/>
</dbReference>
<sequence>MDLYDVQSQFATFAHELSDQFHKIPGSAIFLRYVQSSYQNDPVRSAVELFLVLFAIRYLLAPKYSTKPNLVKLTEEEIDDLVEDWTPEPLVAETTAFEEADLEKRPVIVGPTGPRCRLSNGRNVINLASYNFYNLVSNEALKERAIQTLRTYGVGPCGPPGFYGTQDVHMKLEADIASFLGMPASIVYAQSFSTASSVIPAFCKRGDIIVADKACNYPIKKGIQISRSQVRWYEHNDMEDLQRVLAKIVKEQARKPLTRRFIITEALFENVGDMIDLPKLVDLKLKYKFRLILDENKSFGTLGRTGRGITEHQHVDPAEVDMILGSLSGPLCAAGGFCAGSDEVVEHQRISAAAYTFSAALPAMTTVTASETINLLQTAPEMVTQLRENIRVMWSQLDPRSDWMTCTSVPENPIMIMVIKPEIIQSRRLGHDEQNQLLQDIVDETQANGVLITRLRSLPTTMGAPKAEVYSPPAALKICVTNGLSRKEVEKSGVVIRHAITKIMSRKR</sequence>
<dbReference type="Gene3D" id="3.40.640.10">
    <property type="entry name" value="Type I PLP-dependent aspartate aminotransferase-like (Major domain)"/>
    <property type="match status" value="1"/>
</dbReference>
<dbReference type="PANTHER" id="PTHR13693:SF2">
    <property type="entry name" value="SERINE PALMITOYLTRANSFERASE 1"/>
    <property type="match status" value="1"/>
</dbReference>
<feature type="domain" description="Aminotransferase class I/classII large" evidence="11">
    <location>
        <begin position="123"/>
        <end position="490"/>
    </location>
</feature>
<dbReference type="SUPFAM" id="SSF53383">
    <property type="entry name" value="PLP-dependent transferases"/>
    <property type="match status" value="1"/>
</dbReference>
<organism evidence="12 13">
    <name type="scientific">Phaeomoniella chlamydospora</name>
    <name type="common">Phaeoacremonium chlamydosporum</name>
    <dbReference type="NCBI Taxonomy" id="158046"/>
    <lineage>
        <taxon>Eukaryota</taxon>
        <taxon>Fungi</taxon>
        <taxon>Dikarya</taxon>
        <taxon>Ascomycota</taxon>
        <taxon>Pezizomycotina</taxon>
        <taxon>Eurotiomycetes</taxon>
        <taxon>Chaetothyriomycetidae</taxon>
        <taxon>Phaeomoniellales</taxon>
        <taxon>Phaeomoniellaceae</taxon>
        <taxon>Phaeomoniella</taxon>
    </lineage>
</organism>
<keyword evidence="13" id="KW-1185">Reference proteome</keyword>
<keyword evidence="9" id="KW-0443">Lipid metabolism</keyword>
<evidence type="ECO:0000313" key="12">
    <source>
        <dbReference type="EMBL" id="KKY27272.1"/>
    </source>
</evidence>
<dbReference type="InterPro" id="IPR015421">
    <property type="entry name" value="PyrdxlP-dep_Trfase_major"/>
</dbReference>
<evidence type="ECO:0000259" key="11">
    <source>
        <dbReference type="Pfam" id="PF00155"/>
    </source>
</evidence>
<evidence type="ECO:0000256" key="4">
    <source>
        <dbReference type="ARBA" id="ARBA00008392"/>
    </source>
</evidence>
<protein>
    <recommendedName>
        <fullName evidence="5">serine C-palmitoyltransferase</fullName>
        <ecNumber evidence="5">2.3.1.50</ecNumber>
    </recommendedName>
</protein>
<keyword evidence="6 12" id="KW-0808">Transferase</keyword>
<comment type="similarity">
    <text evidence="4">Belongs to the class-II pyridoxal-phosphate-dependent aminotransferase family.</text>
</comment>
<evidence type="ECO:0000256" key="7">
    <source>
        <dbReference type="ARBA" id="ARBA00022898"/>
    </source>
</evidence>
<dbReference type="Pfam" id="PF00155">
    <property type="entry name" value="Aminotran_1_2"/>
    <property type="match status" value="1"/>
</dbReference>
<keyword evidence="10" id="KW-0012">Acyltransferase</keyword>
<name>A0A0G2EXC0_PHACM</name>
<dbReference type="EMBL" id="LCWF01000026">
    <property type="protein sequence ID" value="KKY27272.1"/>
    <property type="molecule type" value="Genomic_DNA"/>
</dbReference>
<dbReference type="FunFam" id="3.40.640.10:FF:000059">
    <property type="entry name" value="Serine palmitoyl CoA transferase subunit LcbA"/>
    <property type="match status" value="1"/>
</dbReference>
<proteinExistence type="inferred from homology"/>
<evidence type="ECO:0000256" key="8">
    <source>
        <dbReference type="ARBA" id="ARBA00022919"/>
    </source>
</evidence>
<dbReference type="InterPro" id="IPR050087">
    <property type="entry name" value="AON_synthase_class-II"/>
</dbReference>
<accession>A0A0G2EXC0</accession>
<evidence type="ECO:0000313" key="13">
    <source>
        <dbReference type="Proteomes" id="UP000053317"/>
    </source>
</evidence>
<evidence type="ECO:0000256" key="6">
    <source>
        <dbReference type="ARBA" id="ARBA00022679"/>
    </source>
</evidence>
<dbReference type="GO" id="GO:0046513">
    <property type="term" value="P:ceramide biosynthetic process"/>
    <property type="evidence" value="ECO:0007669"/>
    <property type="project" value="TreeGrafter"/>
</dbReference>
<dbReference type="GO" id="GO:0005783">
    <property type="term" value="C:endoplasmic reticulum"/>
    <property type="evidence" value="ECO:0007669"/>
    <property type="project" value="TreeGrafter"/>
</dbReference>
<comment type="pathway">
    <text evidence="3">Sphingolipid metabolism.</text>
</comment>
<dbReference type="AlphaFoldDB" id="A0A0G2EXC0"/>
<dbReference type="EC" id="2.3.1.50" evidence="5"/>
<dbReference type="Gene3D" id="3.90.1150.10">
    <property type="entry name" value="Aspartate Aminotransferase, domain 1"/>
    <property type="match status" value="1"/>
</dbReference>
<dbReference type="GO" id="GO:0030170">
    <property type="term" value="F:pyridoxal phosphate binding"/>
    <property type="evidence" value="ECO:0007669"/>
    <property type="project" value="InterPro"/>
</dbReference>
<comment type="pathway">
    <text evidence="2">Lipid metabolism; sphingolipid metabolism.</text>
</comment>
<reference evidence="12 13" key="2">
    <citation type="submission" date="2015-05" db="EMBL/GenBank/DDBJ databases">
        <authorList>
            <person name="Morales-Cruz A."/>
            <person name="Amrine K.C."/>
            <person name="Cantu D."/>
        </authorList>
    </citation>
    <scope>NUCLEOTIDE SEQUENCE [LARGE SCALE GENOMIC DNA]</scope>
    <source>
        <strain evidence="12">UCRPC4</strain>
    </source>
</reference>
<evidence type="ECO:0000256" key="2">
    <source>
        <dbReference type="ARBA" id="ARBA00004760"/>
    </source>
</evidence>
<comment type="caution">
    <text evidence="12">The sequence shown here is derived from an EMBL/GenBank/DDBJ whole genome shotgun (WGS) entry which is preliminary data.</text>
</comment>
<dbReference type="InterPro" id="IPR004839">
    <property type="entry name" value="Aminotransferase_I/II_large"/>
</dbReference>
<evidence type="ECO:0000256" key="1">
    <source>
        <dbReference type="ARBA" id="ARBA00001933"/>
    </source>
</evidence>
<comment type="cofactor">
    <cofactor evidence="1">
        <name>pyridoxal 5'-phosphate</name>
        <dbReference type="ChEBI" id="CHEBI:597326"/>
    </cofactor>
</comment>
<keyword evidence="7" id="KW-0663">Pyridoxal phosphate</keyword>
<reference evidence="12 13" key="1">
    <citation type="submission" date="2015-05" db="EMBL/GenBank/DDBJ databases">
        <title>Distinctive expansion of gene families associated with plant cell wall degradation and secondary metabolism in the genomes of grapevine trunk pathogens.</title>
        <authorList>
            <person name="Lawrence D.P."/>
            <person name="Travadon R."/>
            <person name="Rolshausen P.E."/>
            <person name="Baumgartner K."/>
        </authorList>
    </citation>
    <scope>NUCLEOTIDE SEQUENCE [LARGE SCALE GENOMIC DNA]</scope>
    <source>
        <strain evidence="12">UCRPC4</strain>
    </source>
</reference>
<evidence type="ECO:0000256" key="10">
    <source>
        <dbReference type="ARBA" id="ARBA00023315"/>
    </source>
</evidence>
<dbReference type="InterPro" id="IPR015424">
    <property type="entry name" value="PyrdxlP-dep_Trfase"/>
</dbReference>
<dbReference type="PANTHER" id="PTHR13693">
    <property type="entry name" value="CLASS II AMINOTRANSFERASE/8-AMINO-7-OXONONANOATE SYNTHASE"/>
    <property type="match status" value="1"/>
</dbReference>
<dbReference type="OrthoDB" id="3168162at2759"/>
<keyword evidence="8" id="KW-0746">Sphingolipid metabolism</keyword>
<evidence type="ECO:0000256" key="3">
    <source>
        <dbReference type="ARBA" id="ARBA00004991"/>
    </source>
</evidence>
<gene>
    <name evidence="12" type="ORF">UCRPC4_g01174</name>
</gene>
<evidence type="ECO:0000256" key="9">
    <source>
        <dbReference type="ARBA" id="ARBA00023098"/>
    </source>
</evidence>
<dbReference type="GO" id="GO:0004758">
    <property type="term" value="F:serine C-palmitoyltransferase activity"/>
    <property type="evidence" value="ECO:0007669"/>
    <property type="project" value="TreeGrafter"/>
</dbReference>
<evidence type="ECO:0000256" key="5">
    <source>
        <dbReference type="ARBA" id="ARBA00013220"/>
    </source>
</evidence>
<dbReference type="InterPro" id="IPR015422">
    <property type="entry name" value="PyrdxlP-dep_Trfase_small"/>
</dbReference>
<dbReference type="Proteomes" id="UP000053317">
    <property type="component" value="Unassembled WGS sequence"/>
</dbReference>
<dbReference type="GO" id="GO:0016020">
    <property type="term" value="C:membrane"/>
    <property type="evidence" value="ECO:0007669"/>
    <property type="project" value="GOC"/>
</dbReference>